<feature type="region of interest" description="Disordered" evidence="1">
    <location>
        <begin position="334"/>
        <end position="366"/>
    </location>
</feature>
<protein>
    <submittedName>
        <fullName evidence="4">BtrH N-terminal domain-containing protein</fullName>
    </submittedName>
</protein>
<evidence type="ECO:0000313" key="5">
    <source>
        <dbReference type="Proteomes" id="UP000788262"/>
    </source>
</evidence>
<organism evidence="4 5">
    <name type="scientific">Streptomyces actuosus</name>
    <dbReference type="NCBI Taxonomy" id="1885"/>
    <lineage>
        <taxon>Bacteria</taxon>
        <taxon>Bacillati</taxon>
        <taxon>Actinomycetota</taxon>
        <taxon>Actinomycetes</taxon>
        <taxon>Kitasatosporales</taxon>
        <taxon>Streptomycetaceae</taxon>
        <taxon>Streptomyces</taxon>
    </lineage>
</organism>
<evidence type="ECO:0000313" key="4">
    <source>
        <dbReference type="EMBL" id="MBN0049151.1"/>
    </source>
</evidence>
<dbReference type="EMBL" id="JAFFZS010000062">
    <property type="protein sequence ID" value="MBN0049151.1"/>
    <property type="molecule type" value="Genomic_DNA"/>
</dbReference>
<accession>A0ABS2W161</accession>
<reference evidence="4 5" key="1">
    <citation type="submission" date="2021-02" db="EMBL/GenBank/DDBJ databases">
        <title>Whole genome sequencing of Streptomyces actuosus VRA1.</title>
        <authorList>
            <person name="Sen G."/>
            <person name="Sen A."/>
        </authorList>
    </citation>
    <scope>NUCLEOTIDE SEQUENCE [LARGE SCALE GENOMIC DNA]</scope>
    <source>
        <strain evidence="4 5">VRA1</strain>
    </source>
</reference>
<name>A0ABS2W161_STRAS</name>
<dbReference type="Proteomes" id="UP000788262">
    <property type="component" value="Unassembled WGS sequence"/>
</dbReference>
<feature type="domain" description="DUF4872" evidence="3">
    <location>
        <begin position="155"/>
        <end position="324"/>
    </location>
</feature>
<dbReference type="InterPro" id="IPR026935">
    <property type="entry name" value="BtrH_N"/>
</dbReference>
<dbReference type="RefSeq" id="WP_205387267.1">
    <property type="nucleotide sequence ID" value="NZ_JAFFZS010000062.1"/>
</dbReference>
<dbReference type="InterPro" id="IPR032369">
    <property type="entry name" value="DUF4872"/>
</dbReference>
<dbReference type="Pfam" id="PF14399">
    <property type="entry name" value="BtrH_N"/>
    <property type="match status" value="1"/>
</dbReference>
<evidence type="ECO:0000259" key="3">
    <source>
        <dbReference type="Pfam" id="PF16169"/>
    </source>
</evidence>
<evidence type="ECO:0000256" key="1">
    <source>
        <dbReference type="SAM" id="MobiDB-lite"/>
    </source>
</evidence>
<gene>
    <name evidence="4" type="ORF">JS756_34780</name>
</gene>
<keyword evidence="5" id="KW-1185">Reference proteome</keyword>
<proteinExistence type="predicted"/>
<feature type="domain" description="Butirosin biosynthesis protein H N-terminal" evidence="2">
    <location>
        <begin position="14"/>
        <end position="142"/>
    </location>
</feature>
<dbReference type="Pfam" id="PF16169">
    <property type="entry name" value="DUF4872"/>
    <property type="match status" value="1"/>
</dbReference>
<sequence length="366" mass="39443">MTMVSDIDARGTRHCETTALGVLLRHQGLDLSEPMLFGLGSGLSFIYWDGKNLGFPFLGGRVKPFDLTRNLAARLGLELLTRETTSPRKAWDSVAASIDAGRPVGLQLDSYYLDYFGSKVHFGGHVVAMYGYDDHNAYLVDTDQQGGAVSTSLTSLAQARAARGTMTARHRSFTLTAPRIPPPPHGQIVPAITACAGAFLDPPIANLGHRGIEKAGKLVRTWLQRTDDPQRDLPQAALLMEKAGTGGALFRNLYRDFLAECTALLDSSHLRTGHRLYTEAATLWSEVAALVGRAGESGDAQCLVRAGSVLGDLSRIEREAMQALSHLGHEAVPCSAGRSRLSGSSTAGVRRRREGTLPPGREGRTR</sequence>
<evidence type="ECO:0000259" key="2">
    <source>
        <dbReference type="Pfam" id="PF14399"/>
    </source>
</evidence>
<comment type="caution">
    <text evidence="4">The sequence shown here is derived from an EMBL/GenBank/DDBJ whole genome shotgun (WGS) entry which is preliminary data.</text>
</comment>